<dbReference type="SUPFAM" id="SSF53822">
    <property type="entry name" value="Periplasmic binding protein-like I"/>
    <property type="match status" value="1"/>
</dbReference>
<feature type="signal peptide" evidence="3">
    <location>
        <begin position="1"/>
        <end position="22"/>
    </location>
</feature>
<keyword evidence="2 3" id="KW-0732">Signal</keyword>
<dbReference type="InterPro" id="IPR028082">
    <property type="entry name" value="Peripla_BP_I"/>
</dbReference>
<dbReference type="EMBL" id="JPME01000015">
    <property type="protein sequence ID" value="KEZ89717.1"/>
    <property type="molecule type" value="Genomic_DNA"/>
</dbReference>
<dbReference type="RefSeq" id="WP_038281810.1">
    <property type="nucleotide sequence ID" value="NZ_JPME01000015.1"/>
</dbReference>
<evidence type="ECO:0000313" key="5">
    <source>
        <dbReference type="EMBL" id="KEZ89717.1"/>
    </source>
</evidence>
<dbReference type="InterPro" id="IPR051010">
    <property type="entry name" value="BCAA_transport"/>
</dbReference>
<dbReference type="Gene3D" id="3.40.50.2300">
    <property type="match status" value="2"/>
</dbReference>
<name>A0A084JL83_9FIRM</name>
<gene>
    <name evidence="5" type="ORF">IO98_13630</name>
</gene>
<evidence type="ECO:0000256" key="2">
    <source>
        <dbReference type="ARBA" id="ARBA00022729"/>
    </source>
</evidence>
<evidence type="ECO:0000256" key="3">
    <source>
        <dbReference type="SAM" id="SignalP"/>
    </source>
</evidence>
<protein>
    <recommendedName>
        <fullName evidence="4">Leucine-binding protein domain-containing protein</fullName>
    </recommendedName>
</protein>
<feature type="domain" description="Leucine-binding protein" evidence="4">
    <location>
        <begin position="33"/>
        <end position="370"/>
    </location>
</feature>
<dbReference type="AlphaFoldDB" id="A0A084JL83"/>
<comment type="caution">
    <text evidence="5">The sequence shown here is derived from an EMBL/GenBank/DDBJ whole genome shotgun (WGS) entry which is preliminary data.</text>
</comment>
<evidence type="ECO:0000259" key="4">
    <source>
        <dbReference type="Pfam" id="PF13458"/>
    </source>
</evidence>
<accession>A0A084JL83</accession>
<organism evidence="5 6">
    <name type="scientific">Lacrimispora celerecrescens</name>
    <dbReference type="NCBI Taxonomy" id="29354"/>
    <lineage>
        <taxon>Bacteria</taxon>
        <taxon>Bacillati</taxon>
        <taxon>Bacillota</taxon>
        <taxon>Clostridia</taxon>
        <taxon>Lachnospirales</taxon>
        <taxon>Lachnospiraceae</taxon>
        <taxon>Lacrimispora</taxon>
    </lineage>
</organism>
<evidence type="ECO:0000256" key="1">
    <source>
        <dbReference type="ARBA" id="ARBA00010062"/>
    </source>
</evidence>
<dbReference type="PROSITE" id="PS51257">
    <property type="entry name" value="PROKAR_LIPOPROTEIN"/>
    <property type="match status" value="1"/>
</dbReference>
<dbReference type="Pfam" id="PF13458">
    <property type="entry name" value="Peripla_BP_6"/>
    <property type="match status" value="1"/>
</dbReference>
<sequence length="380" mass="40832">MKKRIIAGLLASTLAVSTGVMGCSQKSEVSDVIQLGATFTLTGNLSASGEYCQQGLELFLEDVEKMDVLGKKVEVVVEDCGSDQQGSINATNKLLARENISAWFGCGNTSADALASAPSILESEVPCFVFGSSANIYKENNPYMLLNRMSDDHAGALFAKSVAEILKMKNPAIIHVSEAYGTSLSSEIITNLKTYGITPAIVVSYNVDEKQFTPILTQVLNSGCDGIIAVSHNFDAAVLAKTVQSMNIDLPLIGSASYCSVISIDAAGDAMDGWYSIGDWSPNAINEKGAEFSARFQERFGTKPDKAAVITYDSLMLMCEAIKLQGASDPASVLEGIKKIKDYDGVMCKYTWHEDRSLANSQPLVRVENGEVEVIEIVNR</sequence>
<dbReference type="OrthoDB" id="6753945at2"/>
<dbReference type="InterPro" id="IPR028081">
    <property type="entry name" value="Leu-bd"/>
</dbReference>
<comment type="similarity">
    <text evidence="1">Belongs to the leucine-binding protein family.</text>
</comment>
<proteinExistence type="inferred from homology"/>
<evidence type="ECO:0000313" key="6">
    <source>
        <dbReference type="Proteomes" id="UP000028525"/>
    </source>
</evidence>
<dbReference type="STRING" id="29354.IO98_13630"/>
<keyword evidence="6" id="KW-1185">Reference proteome</keyword>
<dbReference type="PANTHER" id="PTHR30483:SF6">
    <property type="entry name" value="PERIPLASMIC BINDING PROTEIN OF ABC TRANSPORTER FOR NATURAL AMINO ACIDS"/>
    <property type="match status" value="1"/>
</dbReference>
<reference evidence="5 6" key="1">
    <citation type="submission" date="2014-07" db="EMBL/GenBank/DDBJ databases">
        <title>Draft genome of Clostridium celerecrescens 152B isolated from sediments associated with methane hydrate from Krishna Godavari basin.</title>
        <authorList>
            <person name="Honkalas V.S."/>
            <person name="Dabir A.P."/>
            <person name="Arora P."/>
            <person name="Dhakephalkar P.K."/>
        </authorList>
    </citation>
    <scope>NUCLEOTIDE SEQUENCE [LARGE SCALE GENOMIC DNA]</scope>
    <source>
        <strain evidence="5 6">152B</strain>
    </source>
</reference>
<dbReference type="Proteomes" id="UP000028525">
    <property type="component" value="Unassembled WGS sequence"/>
</dbReference>
<feature type="chain" id="PRO_5038457216" description="Leucine-binding protein domain-containing protein" evidence="3">
    <location>
        <begin position="23"/>
        <end position="380"/>
    </location>
</feature>
<dbReference type="PANTHER" id="PTHR30483">
    <property type="entry name" value="LEUCINE-SPECIFIC-BINDING PROTEIN"/>
    <property type="match status" value="1"/>
</dbReference>